<reference evidence="1" key="2">
    <citation type="journal article" date="2015" name="Fish Shellfish Immunol.">
        <title>Early steps in the European eel (Anguilla anguilla)-Vibrio vulnificus interaction in the gills: Role of the RtxA13 toxin.</title>
        <authorList>
            <person name="Callol A."/>
            <person name="Pajuelo D."/>
            <person name="Ebbesson L."/>
            <person name="Teles M."/>
            <person name="MacKenzie S."/>
            <person name="Amaro C."/>
        </authorList>
    </citation>
    <scope>NUCLEOTIDE SEQUENCE</scope>
</reference>
<dbReference type="EMBL" id="GBXM01053182">
    <property type="protein sequence ID" value="JAH55395.1"/>
    <property type="molecule type" value="Transcribed_RNA"/>
</dbReference>
<dbReference type="AlphaFoldDB" id="A0A0E9TR84"/>
<protein>
    <submittedName>
        <fullName evidence="1">Uncharacterized protein</fullName>
    </submittedName>
</protein>
<accession>A0A0E9TR84</accession>
<name>A0A0E9TR84_ANGAN</name>
<organism evidence="1">
    <name type="scientific">Anguilla anguilla</name>
    <name type="common">European freshwater eel</name>
    <name type="synonym">Muraena anguilla</name>
    <dbReference type="NCBI Taxonomy" id="7936"/>
    <lineage>
        <taxon>Eukaryota</taxon>
        <taxon>Metazoa</taxon>
        <taxon>Chordata</taxon>
        <taxon>Craniata</taxon>
        <taxon>Vertebrata</taxon>
        <taxon>Euteleostomi</taxon>
        <taxon>Actinopterygii</taxon>
        <taxon>Neopterygii</taxon>
        <taxon>Teleostei</taxon>
        <taxon>Anguilliformes</taxon>
        <taxon>Anguillidae</taxon>
        <taxon>Anguilla</taxon>
    </lineage>
</organism>
<reference evidence="1" key="1">
    <citation type="submission" date="2014-11" db="EMBL/GenBank/DDBJ databases">
        <authorList>
            <person name="Amaro Gonzalez C."/>
        </authorList>
    </citation>
    <scope>NUCLEOTIDE SEQUENCE</scope>
</reference>
<proteinExistence type="predicted"/>
<sequence length="22" mass="2622">MIFGYLFFNAGLHISLRIQFSF</sequence>
<evidence type="ECO:0000313" key="1">
    <source>
        <dbReference type="EMBL" id="JAH55395.1"/>
    </source>
</evidence>